<dbReference type="EMBL" id="KN837413">
    <property type="protein sequence ID" value="KIJ25485.1"/>
    <property type="molecule type" value="Genomic_DNA"/>
</dbReference>
<reference evidence="1 2" key="1">
    <citation type="submission" date="2014-06" db="EMBL/GenBank/DDBJ databases">
        <title>Evolutionary Origins and Diversification of the Mycorrhizal Mutualists.</title>
        <authorList>
            <consortium name="DOE Joint Genome Institute"/>
            <consortium name="Mycorrhizal Genomics Consortium"/>
            <person name="Kohler A."/>
            <person name="Kuo A."/>
            <person name="Nagy L.G."/>
            <person name="Floudas D."/>
            <person name="Copeland A."/>
            <person name="Barry K.W."/>
            <person name="Cichocki N."/>
            <person name="Veneault-Fourrey C."/>
            <person name="LaButti K."/>
            <person name="Lindquist E.A."/>
            <person name="Lipzen A."/>
            <person name="Lundell T."/>
            <person name="Morin E."/>
            <person name="Murat C."/>
            <person name="Riley R."/>
            <person name="Ohm R."/>
            <person name="Sun H."/>
            <person name="Tunlid A."/>
            <person name="Henrissat B."/>
            <person name="Grigoriev I.V."/>
            <person name="Hibbett D.S."/>
            <person name="Martin F."/>
        </authorList>
    </citation>
    <scope>NUCLEOTIDE SEQUENCE [LARGE SCALE GENOMIC DNA]</scope>
    <source>
        <strain evidence="1 2">SS14</strain>
    </source>
</reference>
<organism evidence="1 2">
    <name type="scientific">Sphaerobolus stellatus (strain SS14)</name>
    <dbReference type="NCBI Taxonomy" id="990650"/>
    <lineage>
        <taxon>Eukaryota</taxon>
        <taxon>Fungi</taxon>
        <taxon>Dikarya</taxon>
        <taxon>Basidiomycota</taxon>
        <taxon>Agaricomycotina</taxon>
        <taxon>Agaricomycetes</taxon>
        <taxon>Phallomycetidae</taxon>
        <taxon>Geastrales</taxon>
        <taxon>Sphaerobolaceae</taxon>
        <taxon>Sphaerobolus</taxon>
    </lineage>
</organism>
<gene>
    <name evidence="1" type="ORF">M422DRAFT_38689</name>
</gene>
<dbReference type="AlphaFoldDB" id="A0A0C9UJS7"/>
<dbReference type="HOGENOM" id="CLU_2759454_0_0_1"/>
<protein>
    <submittedName>
        <fullName evidence="1">Uncharacterized protein</fullName>
    </submittedName>
</protein>
<accession>A0A0C9UJS7</accession>
<evidence type="ECO:0000313" key="1">
    <source>
        <dbReference type="EMBL" id="KIJ25485.1"/>
    </source>
</evidence>
<dbReference type="Proteomes" id="UP000054279">
    <property type="component" value="Unassembled WGS sequence"/>
</dbReference>
<keyword evidence="2" id="KW-1185">Reference proteome</keyword>
<proteinExistence type="predicted"/>
<evidence type="ECO:0000313" key="2">
    <source>
        <dbReference type="Proteomes" id="UP000054279"/>
    </source>
</evidence>
<name>A0A0C9UJS7_SPHS4</name>
<sequence length="70" mass="8146">MASKAAMERIMEASRVRAQRYGSDEEFRDIRLIDLWGEGHWFGGLEKSRINNEGILCCNLILFWARLVTD</sequence>